<gene>
    <name evidence="3" type="ORF">HAKA00212_LOCUS12986</name>
</gene>
<keyword evidence="1" id="KW-1133">Transmembrane helix</keyword>
<feature type="signal peptide" evidence="2">
    <location>
        <begin position="1"/>
        <end position="23"/>
    </location>
</feature>
<feature type="transmembrane region" description="Helical" evidence="1">
    <location>
        <begin position="235"/>
        <end position="254"/>
    </location>
</feature>
<proteinExistence type="predicted"/>
<dbReference type="AlphaFoldDB" id="A0A6V1RAY1"/>
<evidence type="ECO:0000256" key="2">
    <source>
        <dbReference type="SAM" id="SignalP"/>
    </source>
</evidence>
<accession>A0A6V1RAY1</accession>
<feature type="chain" id="PRO_5030160802" evidence="2">
    <location>
        <begin position="24"/>
        <end position="258"/>
    </location>
</feature>
<keyword evidence="1" id="KW-0472">Membrane</keyword>
<organism evidence="3">
    <name type="scientific">Heterosigma akashiwo</name>
    <name type="common">Chromophytic alga</name>
    <name type="synonym">Heterosigma carterae</name>
    <dbReference type="NCBI Taxonomy" id="2829"/>
    <lineage>
        <taxon>Eukaryota</taxon>
        <taxon>Sar</taxon>
        <taxon>Stramenopiles</taxon>
        <taxon>Ochrophyta</taxon>
        <taxon>Raphidophyceae</taxon>
        <taxon>Chattonellales</taxon>
        <taxon>Chattonellaceae</taxon>
        <taxon>Heterosigma</taxon>
    </lineage>
</organism>
<sequence>MIYNVTLTLFAVLLASSFLASNAFVQAPQNGLAKNALASKVKFGPIKATDEDEEIITDLEAYEAEKRRKAPKGMFNAEGKPYAPWMMDSVDAEKAKQAQEDRRARKAAEKKAAQGALLVDPQAMELSGVGLKTKMVGDECEISWGTGDETGNKGFIITKRRGGSDDWQVVASYTDWAPLNSKGPAGGQYTYMDSDTEQGTWIYRVSDVNTQGQTSDLCQALVEVQDQGQQMATKAFAVGIIGVFGALLAAGLFLDPLQ</sequence>
<keyword evidence="2" id="KW-0732">Signal</keyword>
<dbReference type="EMBL" id="HBIU01028141">
    <property type="protein sequence ID" value="CAE0634270.1"/>
    <property type="molecule type" value="Transcribed_RNA"/>
</dbReference>
<evidence type="ECO:0000256" key="1">
    <source>
        <dbReference type="SAM" id="Phobius"/>
    </source>
</evidence>
<keyword evidence="1" id="KW-0812">Transmembrane</keyword>
<protein>
    <submittedName>
        <fullName evidence="3">Uncharacterized protein</fullName>
    </submittedName>
</protein>
<reference evidence="3" key="1">
    <citation type="submission" date="2021-01" db="EMBL/GenBank/DDBJ databases">
        <authorList>
            <person name="Corre E."/>
            <person name="Pelletier E."/>
            <person name="Niang G."/>
            <person name="Scheremetjew M."/>
            <person name="Finn R."/>
            <person name="Kale V."/>
            <person name="Holt S."/>
            <person name="Cochrane G."/>
            <person name="Meng A."/>
            <person name="Brown T."/>
            <person name="Cohen L."/>
        </authorList>
    </citation>
    <scope>NUCLEOTIDE SEQUENCE</scope>
    <source>
        <strain evidence="3">CCMP3107</strain>
    </source>
</reference>
<evidence type="ECO:0000313" key="3">
    <source>
        <dbReference type="EMBL" id="CAE0634270.1"/>
    </source>
</evidence>
<name>A0A6V1RAY1_HETAK</name>